<gene>
    <name evidence="2" type="ORF">THMit_0004</name>
</gene>
<keyword evidence="2" id="KW-0496">Mitochondrion</keyword>
<dbReference type="AlphaFoldDB" id="A0A2L2FNM3"/>
<dbReference type="EMBL" id="MG775432">
    <property type="protein sequence ID" value="AVG72794.1"/>
    <property type="molecule type" value="Genomic_DNA"/>
</dbReference>
<feature type="transmembrane region" description="Helical" evidence="1">
    <location>
        <begin position="77"/>
        <end position="95"/>
    </location>
</feature>
<sequence length="169" mass="19774">MKNIIKQKILRAVMEFKIGWNLTQEPEFIQKYEKNIYFKIFKLIGAFCLFLVVSGIAREFNKLVFYYVITYSLLYSIYRLVIGINSVIQFILIIFSGKLIVRNSPTNPYYTAFRAVSQVFRNTTGFTVSTGITFALCYELDEILLQEGKEAYFVPNMRNVIRQVINNIK</sequence>
<proteinExistence type="predicted"/>
<evidence type="ECO:0000256" key="1">
    <source>
        <dbReference type="SAM" id="Phobius"/>
    </source>
</evidence>
<geneLocation type="mitochondrion" evidence="2"/>
<keyword evidence="1" id="KW-0812">Transmembrane</keyword>
<feature type="transmembrane region" description="Helical" evidence="1">
    <location>
        <begin position="36"/>
        <end position="57"/>
    </location>
</feature>
<evidence type="ECO:0000313" key="2">
    <source>
        <dbReference type="EMBL" id="AVG72794.1"/>
    </source>
</evidence>
<accession>A0A2L2FNM3</accession>
<reference evidence="2" key="1">
    <citation type="submission" date="2018-01" db="EMBL/GenBank/DDBJ databases">
        <authorList>
            <person name="Gaut B.S."/>
            <person name="Morton B.R."/>
            <person name="Clegg M.T."/>
            <person name="Duvall M.R."/>
        </authorList>
    </citation>
    <scope>NUCLEOTIDE SEQUENCE</scope>
    <source>
        <strain evidence="2">072</strain>
    </source>
</reference>
<keyword evidence="1" id="KW-1133">Transmembrane helix</keyword>
<name>A0A2L2FNM3_TRAHI</name>
<organism evidence="2">
    <name type="scientific">Trametes hirsuta</name>
    <name type="common">White-rot fungus</name>
    <name type="synonym">Coriolus hirsutus</name>
    <dbReference type="NCBI Taxonomy" id="5327"/>
    <lineage>
        <taxon>Eukaryota</taxon>
        <taxon>Fungi</taxon>
        <taxon>Dikarya</taxon>
        <taxon>Basidiomycota</taxon>
        <taxon>Agaricomycotina</taxon>
        <taxon>Agaricomycetes</taxon>
        <taxon>Polyporales</taxon>
        <taxon>Polyporaceae</taxon>
        <taxon>Trametes</taxon>
    </lineage>
</organism>
<protein>
    <submittedName>
        <fullName evidence="2">Uncharacterized protein</fullName>
    </submittedName>
</protein>
<keyword evidence="1" id="KW-0472">Membrane</keyword>